<organism evidence="1 2">
    <name type="scientific">Dreissena polymorpha</name>
    <name type="common">Zebra mussel</name>
    <name type="synonym">Mytilus polymorpha</name>
    <dbReference type="NCBI Taxonomy" id="45954"/>
    <lineage>
        <taxon>Eukaryota</taxon>
        <taxon>Metazoa</taxon>
        <taxon>Spiralia</taxon>
        <taxon>Lophotrochozoa</taxon>
        <taxon>Mollusca</taxon>
        <taxon>Bivalvia</taxon>
        <taxon>Autobranchia</taxon>
        <taxon>Heteroconchia</taxon>
        <taxon>Euheterodonta</taxon>
        <taxon>Imparidentia</taxon>
        <taxon>Neoheterodontei</taxon>
        <taxon>Myida</taxon>
        <taxon>Dreissenoidea</taxon>
        <taxon>Dreissenidae</taxon>
        <taxon>Dreissena</taxon>
    </lineage>
</organism>
<reference evidence="1" key="2">
    <citation type="submission" date="2020-11" db="EMBL/GenBank/DDBJ databases">
        <authorList>
            <person name="McCartney M.A."/>
            <person name="Auch B."/>
            <person name="Kono T."/>
            <person name="Mallez S."/>
            <person name="Becker A."/>
            <person name="Gohl D.M."/>
            <person name="Silverstein K.A.T."/>
            <person name="Koren S."/>
            <person name="Bechman K.B."/>
            <person name="Herman A."/>
            <person name="Abrahante J.E."/>
            <person name="Garbe J."/>
        </authorList>
    </citation>
    <scope>NUCLEOTIDE SEQUENCE</scope>
    <source>
        <strain evidence="1">Duluth1</strain>
        <tissue evidence="1">Whole animal</tissue>
    </source>
</reference>
<gene>
    <name evidence="1" type="ORF">DPMN_122612</name>
</gene>
<dbReference type="Proteomes" id="UP000828390">
    <property type="component" value="Unassembled WGS sequence"/>
</dbReference>
<evidence type="ECO:0000313" key="2">
    <source>
        <dbReference type="Proteomes" id="UP000828390"/>
    </source>
</evidence>
<protein>
    <submittedName>
        <fullName evidence="1">Uncharacterized protein</fullName>
    </submittedName>
</protein>
<evidence type="ECO:0000313" key="1">
    <source>
        <dbReference type="EMBL" id="KAH3820863.1"/>
    </source>
</evidence>
<sequence>MPPSIYSSHWVRMGFLKNYVRTSTTLLVIRPSIQYLMRKFESVYRDMFVMKNEDNFYRACYSPIPLMKRWKSYWSI</sequence>
<accession>A0A9D4JUC7</accession>
<proteinExistence type="predicted"/>
<name>A0A9D4JUC7_DREPO</name>
<dbReference type="EMBL" id="JAIWYP010000005">
    <property type="protein sequence ID" value="KAH3820863.1"/>
    <property type="molecule type" value="Genomic_DNA"/>
</dbReference>
<keyword evidence="2" id="KW-1185">Reference proteome</keyword>
<reference evidence="1" key="1">
    <citation type="journal article" date="2019" name="bioRxiv">
        <title>The Genome of the Zebra Mussel, Dreissena polymorpha: A Resource for Invasive Species Research.</title>
        <authorList>
            <person name="McCartney M.A."/>
            <person name="Auch B."/>
            <person name="Kono T."/>
            <person name="Mallez S."/>
            <person name="Zhang Y."/>
            <person name="Obille A."/>
            <person name="Becker A."/>
            <person name="Abrahante J.E."/>
            <person name="Garbe J."/>
            <person name="Badalamenti J.P."/>
            <person name="Herman A."/>
            <person name="Mangelson H."/>
            <person name="Liachko I."/>
            <person name="Sullivan S."/>
            <person name="Sone E.D."/>
            <person name="Koren S."/>
            <person name="Silverstein K.A.T."/>
            <person name="Beckman K.B."/>
            <person name="Gohl D.M."/>
        </authorList>
    </citation>
    <scope>NUCLEOTIDE SEQUENCE</scope>
    <source>
        <strain evidence="1">Duluth1</strain>
        <tissue evidence="1">Whole animal</tissue>
    </source>
</reference>
<comment type="caution">
    <text evidence="1">The sequence shown here is derived from an EMBL/GenBank/DDBJ whole genome shotgun (WGS) entry which is preliminary data.</text>
</comment>
<dbReference type="AlphaFoldDB" id="A0A9D4JUC7"/>